<accession>A0A7V2F3Y2</accession>
<proteinExistence type="predicted"/>
<dbReference type="EMBL" id="DSEC01000383">
    <property type="protein sequence ID" value="HER43879.1"/>
    <property type="molecule type" value="Genomic_DNA"/>
</dbReference>
<keyword evidence="1" id="KW-0732">Signal</keyword>
<feature type="signal peptide" evidence="1">
    <location>
        <begin position="1"/>
        <end position="20"/>
    </location>
</feature>
<dbReference type="Proteomes" id="UP000886069">
    <property type="component" value="Unassembled WGS sequence"/>
</dbReference>
<gene>
    <name evidence="2" type="ORF">ENO08_05415</name>
</gene>
<name>A0A7V2F3Y2_UNCEI</name>
<evidence type="ECO:0008006" key="3">
    <source>
        <dbReference type="Google" id="ProtNLM"/>
    </source>
</evidence>
<reference evidence="2" key="1">
    <citation type="journal article" date="2020" name="mSystems">
        <title>Genome- and Community-Level Interaction Insights into Carbon Utilization and Element Cycling Functions of Hydrothermarchaeota in Hydrothermal Sediment.</title>
        <authorList>
            <person name="Zhou Z."/>
            <person name="Liu Y."/>
            <person name="Xu W."/>
            <person name="Pan J."/>
            <person name="Luo Z.H."/>
            <person name="Li M."/>
        </authorList>
    </citation>
    <scope>NUCLEOTIDE SEQUENCE [LARGE SCALE GENOMIC DNA]</scope>
    <source>
        <strain evidence="2">SpSt-1233</strain>
    </source>
</reference>
<evidence type="ECO:0000313" key="2">
    <source>
        <dbReference type="EMBL" id="HER43879.1"/>
    </source>
</evidence>
<feature type="chain" id="PRO_5030751501" description="Outer membrane protein beta-barrel domain-containing protein" evidence="1">
    <location>
        <begin position="21"/>
        <end position="228"/>
    </location>
</feature>
<dbReference type="AlphaFoldDB" id="A0A7V2F3Y2"/>
<comment type="caution">
    <text evidence="2">The sequence shown here is derived from an EMBL/GenBank/DDBJ whole genome shotgun (WGS) entry which is preliminary data.</text>
</comment>
<evidence type="ECO:0000256" key="1">
    <source>
        <dbReference type="SAM" id="SignalP"/>
    </source>
</evidence>
<organism evidence="2">
    <name type="scientific">Eiseniibacteriota bacterium</name>
    <dbReference type="NCBI Taxonomy" id="2212470"/>
    <lineage>
        <taxon>Bacteria</taxon>
        <taxon>Candidatus Eiseniibacteriota</taxon>
    </lineage>
</organism>
<protein>
    <recommendedName>
        <fullName evidence="3">Outer membrane protein beta-barrel domain-containing protein</fullName>
    </recommendedName>
</protein>
<sequence length="228" mass="25107">MKRTVIALLAAAALASPLHGQEDSDDTFYFKATLGYSRPVIPALSNELDRQGFGEELGQGGGLGISLGRSFLGRSWGAELSAYVSLFTSFRYLNEYEDFYGDMRHYGFGGAVTRRFPLQEGALVPVIGIGAAYGRTELISGGGKLDVFEGTAFARVERRIRKNVGLLAELAYTSGFSKDTFDSPYLENVSGDVVFTSDYEPLEARFTSFEFRVGAIVWLQKRHSYGER</sequence>